<dbReference type="RefSeq" id="WP_069125323.1">
    <property type="nucleotide sequence ID" value="NZ_MARB01000013.1"/>
</dbReference>
<comment type="function">
    <text evidence="7">Catalyzes the formation of 4-diphosphocytidyl-2-C-methyl-D-erythritol from CTP and 2-C-methyl-D-erythritol 4-phosphate (MEP).</text>
</comment>
<dbReference type="PANTHER" id="PTHR32125:SF4">
    <property type="entry name" value="2-C-METHYL-D-ERYTHRITOL 4-PHOSPHATE CYTIDYLYLTRANSFERASE, CHLOROPLASTIC"/>
    <property type="match status" value="1"/>
</dbReference>
<dbReference type="Proteomes" id="UP000094769">
    <property type="component" value="Unassembled WGS sequence"/>
</dbReference>
<dbReference type="InterPro" id="IPR029044">
    <property type="entry name" value="Nucleotide-diphossugar_trans"/>
</dbReference>
<evidence type="ECO:0000256" key="7">
    <source>
        <dbReference type="HAMAP-Rule" id="MF_00108"/>
    </source>
</evidence>
<dbReference type="InterPro" id="IPR018294">
    <property type="entry name" value="ISPD_synthase_CS"/>
</dbReference>
<dbReference type="InterPro" id="IPR001228">
    <property type="entry name" value="IspD"/>
</dbReference>
<name>A0A7Z0VKI2_9GAMM</name>
<proteinExistence type="inferred from homology"/>
<keyword evidence="5 7" id="KW-0548">Nucleotidyltransferase</keyword>
<evidence type="ECO:0000256" key="2">
    <source>
        <dbReference type="ARBA" id="ARBA00004787"/>
    </source>
</evidence>
<keyword evidence="4 7" id="KW-0808">Transferase</keyword>
<dbReference type="PROSITE" id="PS01295">
    <property type="entry name" value="ISPD"/>
    <property type="match status" value="1"/>
</dbReference>
<dbReference type="GO" id="GO:0050518">
    <property type="term" value="F:2-C-methyl-D-erythritol 4-phosphate cytidylyltransferase activity"/>
    <property type="evidence" value="ECO:0007669"/>
    <property type="project" value="UniProtKB-UniRule"/>
</dbReference>
<dbReference type="HAMAP" id="MF_00108">
    <property type="entry name" value="IspD"/>
    <property type="match status" value="1"/>
</dbReference>
<feature type="site" description="Transition state stabilizer" evidence="7">
    <location>
        <position position="26"/>
    </location>
</feature>
<evidence type="ECO:0000313" key="8">
    <source>
        <dbReference type="EMBL" id="ODJ87255.1"/>
    </source>
</evidence>
<comment type="similarity">
    <text evidence="3 7">Belongs to the IspD/TarI cytidylyltransferase family. IspD subfamily.</text>
</comment>
<reference evidence="8 9" key="1">
    <citation type="submission" date="2016-06" db="EMBL/GenBank/DDBJ databases">
        <title>Genome sequence of endosymbiont of Candidatus Endolucinida thiodiazotropha.</title>
        <authorList>
            <person name="Poehlein A."/>
            <person name="Koenig S."/>
            <person name="Heiden S.E."/>
            <person name="Thuermer A."/>
            <person name="Voget S."/>
            <person name="Daniel R."/>
            <person name="Markert S."/>
            <person name="Gros O."/>
            <person name="Schweder T."/>
        </authorList>
    </citation>
    <scope>NUCLEOTIDE SEQUENCE [LARGE SCALE GENOMIC DNA]</scope>
    <source>
        <strain evidence="8 9">COS</strain>
    </source>
</reference>
<dbReference type="CDD" id="cd02516">
    <property type="entry name" value="CDP-ME_synthetase"/>
    <property type="match status" value="1"/>
</dbReference>
<protein>
    <recommendedName>
        <fullName evidence="7">2-C-methyl-D-erythritol 4-phosphate cytidylyltransferase</fullName>
        <ecNumber evidence="7">2.7.7.60</ecNumber>
    </recommendedName>
    <alternativeName>
        <fullName evidence="7">4-diphosphocytidyl-2C-methyl-D-erythritol synthase</fullName>
    </alternativeName>
    <alternativeName>
        <fullName evidence="7">MEP cytidylyltransferase</fullName>
        <shortName evidence="7">MCT</shortName>
    </alternativeName>
</protein>
<evidence type="ECO:0000256" key="5">
    <source>
        <dbReference type="ARBA" id="ARBA00022695"/>
    </source>
</evidence>
<dbReference type="FunFam" id="3.90.550.10:FF:000003">
    <property type="entry name" value="2-C-methyl-D-erythritol 4-phosphate cytidylyltransferase"/>
    <property type="match status" value="1"/>
</dbReference>
<feature type="site" description="Positions MEP for the nucleophilic attack" evidence="7">
    <location>
        <position position="159"/>
    </location>
</feature>
<dbReference type="AlphaFoldDB" id="A0A7Z0VKI2"/>
<feature type="site" description="Transition state stabilizer" evidence="7">
    <location>
        <position position="19"/>
    </location>
</feature>
<comment type="catalytic activity">
    <reaction evidence="1 7">
        <text>2-C-methyl-D-erythritol 4-phosphate + CTP + H(+) = 4-CDP-2-C-methyl-D-erythritol + diphosphate</text>
        <dbReference type="Rhea" id="RHEA:13429"/>
        <dbReference type="ChEBI" id="CHEBI:15378"/>
        <dbReference type="ChEBI" id="CHEBI:33019"/>
        <dbReference type="ChEBI" id="CHEBI:37563"/>
        <dbReference type="ChEBI" id="CHEBI:57823"/>
        <dbReference type="ChEBI" id="CHEBI:58262"/>
        <dbReference type="EC" id="2.7.7.60"/>
    </reaction>
</comment>
<dbReference type="GO" id="GO:0019288">
    <property type="term" value="P:isopentenyl diphosphate biosynthetic process, methylerythritol 4-phosphate pathway"/>
    <property type="evidence" value="ECO:0007669"/>
    <property type="project" value="UniProtKB-UniRule"/>
</dbReference>
<comment type="pathway">
    <text evidence="2 7">Isoprenoid biosynthesis; isopentenyl diphosphate biosynthesis via DXP pathway; isopentenyl diphosphate from 1-deoxy-D-xylulose 5-phosphate: step 2/6.</text>
</comment>
<accession>A0A7Z0VKI2</accession>
<dbReference type="Pfam" id="PF01128">
    <property type="entry name" value="IspD"/>
    <property type="match status" value="1"/>
</dbReference>
<keyword evidence="6 7" id="KW-0414">Isoprene biosynthesis</keyword>
<dbReference type="InterPro" id="IPR050088">
    <property type="entry name" value="IspD/TarI_cytidylyltransf_bact"/>
</dbReference>
<dbReference type="EMBL" id="MARB01000013">
    <property type="protein sequence ID" value="ODJ87255.1"/>
    <property type="molecule type" value="Genomic_DNA"/>
</dbReference>
<gene>
    <name evidence="7 8" type="primary">ispD</name>
    <name evidence="8" type="ORF">CODIS_25070</name>
</gene>
<keyword evidence="9" id="KW-1185">Reference proteome</keyword>
<sequence length="233" mass="25344">MSSKPCCWVVVPAAGVGQRMGAQIPKQYLSIAGRRVIDHTLERFLCHPQIAGIYLALSARDGLWGECEFADDARISRVEGGEQRCHSVLNALRALKHQAAVEDWVLVHDAARPCLSRKDLDHLIDTLINHPVGGLLGVPVHDTLKSVNAEGNVEGTVSREGLWHALTPQMFRIGILHQALESAIHKGALVTDDASAVELAGFQPKMIEGDAGNIKITRPEDLQLAADYLSRSD</sequence>
<evidence type="ECO:0000313" key="9">
    <source>
        <dbReference type="Proteomes" id="UP000094769"/>
    </source>
</evidence>
<dbReference type="OrthoDB" id="9806837at2"/>
<dbReference type="InterPro" id="IPR034683">
    <property type="entry name" value="IspD/TarI"/>
</dbReference>
<evidence type="ECO:0000256" key="4">
    <source>
        <dbReference type="ARBA" id="ARBA00022679"/>
    </source>
</evidence>
<dbReference type="PANTHER" id="PTHR32125">
    <property type="entry name" value="2-C-METHYL-D-ERYTHRITOL 4-PHOSPHATE CYTIDYLYLTRANSFERASE, CHLOROPLASTIC"/>
    <property type="match status" value="1"/>
</dbReference>
<dbReference type="UniPathway" id="UPA00056">
    <property type="reaction ID" value="UER00093"/>
</dbReference>
<dbReference type="NCBIfam" id="TIGR00453">
    <property type="entry name" value="ispD"/>
    <property type="match status" value="1"/>
</dbReference>
<evidence type="ECO:0000256" key="1">
    <source>
        <dbReference type="ARBA" id="ARBA00001282"/>
    </source>
</evidence>
<feature type="site" description="Positions MEP for the nucleophilic attack" evidence="7">
    <location>
        <position position="215"/>
    </location>
</feature>
<dbReference type="SUPFAM" id="SSF53448">
    <property type="entry name" value="Nucleotide-diphospho-sugar transferases"/>
    <property type="match status" value="1"/>
</dbReference>
<dbReference type="Gene3D" id="3.90.550.10">
    <property type="entry name" value="Spore Coat Polysaccharide Biosynthesis Protein SpsA, Chain A"/>
    <property type="match status" value="1"/>
</dbReference>
<evidence type="ECO:0000256" key="3">
    <source>
        <dbReference type="ARBA" id="ARBA00009789"/>
    </source>
</evidence>
<organism evidence="8 9">
    <name type="scientific">Candidatus Thiodiazotropha endolucinida</name>
    <dbReference type="NCBI Taxonomy" id="1655433"/>
    <lineage>
        <taxon>Bacteria</taxon>
        <taxon>Pseudomonadati</taxon>
        <taxon>Pseudomonadota</taxon>
        <taxon>Gammaproteobacteria</taxon>
        <taxon>Chromatiales</taxon>
        <taxon>Sedimenticolaceae</taxon>
        <taxon>Candidatus Thiodiazotropha</taxon>
    </lineage>
</organism>
<dbReference type="EC" id="2.7.7.60" evidence="7"/>
<comment type="caution">
    <text evidence="8">The sequence shown here is derived from an EMBL/GenBank/DDBJ whole genome shotgun (WGS) entry which is preliminary data.</text>
</comment>
<evidence type="ECO:0000256" key="6">
    <source>
        <dbReference type="ARBA" id="ARBA00023229"/>
    </source>
</evidence>